<dbReference type="Proteomes" id="UP000672097">
    <property type="component" value="Unassembled WGS sequence"/>
</dbReference>
<name>A0ABS5E2F5_9BURK</name>
<reference evidence="3 4" key="1">
    <citation type="submission" date="2021-04" db="EMBL/GenBank/DDBJ databases">
        <title>The genome sequence of type strain Ideonella paludis KCTC 32238.</title>
        <authorList>
            <person name="Liu Y."/>
        </authorList>
    </citation>
    <scope>NUCLEOTIDE SEQUENCE [LARGE SCALE GENOMIC DNA]</scope>
    <source>
        <strain evidence="3 4">KCTC 32238</strain>
    </source>
</reference>
<evidence type="ECO:0000313" key="4">
    <source>
        <dbReference type="Proteomes" id="UP000672097"/>
    </source>
</evidence>
<proteinExistence type="predicted"/>
<evidence type="ECO:0000256" key="2">
    <source>
        <dbReference type="SAM" id="MobiDB-lite"/>
    </source>
</evidence>
<feature type="region of interest" description="Disordered" evidence="2">
    <location>
        <begin position="171"/>
        <end position="205"/>
    </location>
</feature>
<organism evidence="3 4">
    <name type="scientific">Ideonella paludis</name>
    <dbReference type="NCBI Taxonomy" id="1233411"/>
    <lineage>
        <taxon>Bacteria</taxon>
        <taxon>Pseudomonadati</taxon>
        <taxon>Pseudomonadota</taxon>
        <taxon>Betaproteobacteria</taxon>
        <taxon>Burkholderiales</taxon>
        <taxon>Sphaerotilaceae</taxon>
        <taxon>Ideonella</taxon>
    </lineage>
</organism>
<keyword evidence="4" id="KW-1185">Reference proteome</keyword>
<sequence length="269" mass="29113">MMQQFSQRWASLDSKARWALLSALLLFVLLEIWLLGLRGPWQQWRKAQAERQSQAQMVAPDLSADLADARRSLAELKAQADAMKTAHQPERLGAWRSALQRTAQQHHVSVEALTATEVSGGLPRISLALKGRYADVLAVQHSLASLDMPLRPIRWAAQVQPDGGLSVRLDAVPSPNAPASAPLPAPPRHDPFGSSRTSGPLSDAVVDTPPKLRALVAAGPRSMVVVGDQVVEIGGLIQGYRLIAVREDRALFVKQGRHVTAVLDTPASP</sequence>
<feature type="coiled-coil region" evidence="1">
    <location>
        <begin position="59"/>
        <end position="86"/>
    </location>
</feature>
<feature type="compositionally biased region" description="Low complexity" evidence="2">
    <location>
        <begin position="171"/>
        <end position="180"/>
    </location>
</feature>
<gene>
    <name evidence="3" type="ORF">KAK11_19340</name>
</gene>
<keyword evidence="1" id="KW-0175">Coiled coil</keyword>
<comment type="caution">
    <text evidence="3">The sequence shown here is derived from an EMBL/GenBank/DDBJ whole genome shotgun (WGS) entry which is preliminary data.</text>
</comment>
<protein>
    <submittedName>
        <fullName evidence="3">Uncharacterized protein</fullName>
    </submittedName>
</protein>
<dbReference type="RefSeq" id="WP_210811040.1">
    <property type="nucleotide sequence ID" value="NZ_JAGQDG010000008.1"/>
</dbReference>
<evidence type="ECO:0000256" key="1">
    <source>
        <dbReference type="SAM" id="Coils"/>
    </source>
</evidence>
<dbReference type="EMBL" id="JAGQDG010000008">
    <property type="protein sequence ID" value="MBQ0937489.1"/>
    <property type="molecule type" value="Genomic_DNA"/>
</dbReference>
<evidence type="ECO:0000313" key="3">
    <source>
        <dbReference type="EMBL" id="MBQ0937489.1"/>
    </source>
</evidence>
<accession>A0ABS5E2F5</accession>